<sequence length="236" mass="26497">MQLGTLYGIGIGTGDPELITLKGLRQLQDAPVVAFPSGLNNQPGVAETIIQPWLKPEQIQLPLKFPYLQDESLLQQAWIQAAEKVWDYLNQGQNVAFACEGDISFYSTFNYLAQTLSQNHPQALIEVIPGIASPMAAAAVLGLPLTIRDQRLTILPALYHIDRLEEALNSSEVVVLMKVSSVYEQVWQLLKERNLFKQAYIVERATQPNQKIYTHLEQFPQLSLSYFSLLIIMGNE</sequence>
<evidence type="ECO:0000256" key="4">
    <source>
        <dbReference type="ARBA" id="ARBA00022603"/>
    </source>
</evidence>
<comment type="pathway">
    <text evidence="1">Cofactor biosynthesis; adenosylcobalamin biosynthesis.</text>
</comment>
<evidence type="ECO:0000313" key="9">
    <source>
        <dbReference type="EMBL" id="MDJ1170327.1"/>
    </source>
</evidence>
<feature type="domain" description="Tetrapyrrole methylase" evidence="8">
    <location>
        <begin position="5"/>
        <end position="217"/>
    </location>
</feature>
<evidence type="ECO:0000256" key="3">
    <source>
        <dbReference type="ARBA" id="ARBA00022573"/>
    </source>
</evidence>
<keyword evidence="5 9" id="KW-0808">Transferase</keyword>
<gene>
    <name evidence="9" type="ORF">PMG71_12885</name>
</gene>
<dbReference type="PANTHER" id="PTHR43467:SF2">
    <property type="entry name" value="COBALT-PRECORRIN-2 C(20)-METHYLTRANSFERASE"/>
    <property type="match status" value="1"/>
</dbReference>
<evidence type="ECO:0000256" key="6">
    <source>
        <dbReference type="ARBA" id="ARBA00022691"/>
    </source>
</evidence>
<dbReference type="InterPro" id="IPR012382">
    <property type="entry name" value="CobI/CbiL"/>
</dbReference>
<dbReference type="Gene3D" id="3.30.950.10">
    <property type="entry name" value="Methyltransferase, Cobalt-precorrin-4 Transmethylase, Domain 2"/>
    <property type="match status" value="1"/>
</dbReference>
<evidence type="ECO:0000259" key="8">
    <source>
        <dbReference type="Pfam" id="PF00590"/>
    </source>
</evidence>
<dbReference type="InterPro" id="IPR014776">
    <property type="entry name" value="4pyrrole_Mease_sub2"/>
</dbReference>
<dbReference type="GO" id="GO:0032259">
    <property type="term" value="P:methylation"/>
    <property type="evidence" value="ECO:0007669"/>
    <property type="project" value="UniProtKB-KW"/>
</dbReference>
<dbReference type="GO" id="GO:0030788">
    <property type="term" value="F:precorrin-2 C20-methyltransferase activity"/>
    <property type="evidence" value="ECO:0007669"/>
    <property type="project" value="UniProtKB-EC"/>
</dbReference>
<dbReference type="Pfam" id="PF00590">
    <property type="entry name" value="TP_methylase"/>
    <property type="match status" value="1"/>
</dbReference>
<evidence type="ECO:0000256" key="1">
    <source>
        <dbReference type="ARBA" id="ARBA00004953"/>
    </source>
</evidence>
<proteinExistence type="inferred from homology"/>
<evidence type="ECO:0000256" key="2">
    <source>
        <dbReference type="ARBA" id="ARBA00005879"/>
    </source>
</evidence>
<comment type="caution">
    <text evidence="9">The sequence shown here is derived from an EMBL/GenBank/DDBJ whole genome shotgun (WGS) entry which is preliminary data.</text>
</comment>
<dbReference type="PIRSF" id="PIRSF036427">
    <property type="entry name" value="Precrrn-2_mtase"/>
    <property type="match status" value="1"/>
</dbReference>
<reference evidence="9 10" key="1">
    <citation type="submission" date="2023-01" db="EMBL/GenBank/DDBJ databases">
        <title>Novel diversity within Roseofilum (Cyanobacteria; Desertifilaceae) from marine benthic mats with descriptions of four novel species.</title>
        <authorList>
            <person name="Wang Y."/>
            <person name="Berthold D.E."/>
            <person name="Hu J."/>
            <person name="Lefler F.W."/>
            <person name="Laughinghouse H.D. IV."/>
        </authorList>
    </citation>
    <scope>NUCLEOTIDE SEQUENCE [LARGE SCALE GENOMIC DNA]</scope>
    <source>
        <strain evidence="9 10">BLCC-M154</strain>
    </source>
</reference>
<evidence type="ECO:0000313" key="10">
    <source>
        <dbReference type="Proteomes" id="UP001235303"/>
    </source>
</evidence>
<dbReference type="NCBIfam" id="NF004614">
    <property type="entry name" value="PRK05948.1"/>
    <property type="match status" value="1"/>
</dbReference>
<keyword evidence="10" id="KW-1185">Reference proteome</keyword>
<accession>A0ABT7ATU4</accession>
<dbReference type="NCBIfam" id="TIGR01467">
    <property type="entry name" value="cobI_cbiL"/>
    <property type="match status" value="1"/>
</dbReference>
<dbReference type="EMBL" id="JAQOSP010000087">
    <property type="protein sequence ID" value="MDJ1170327.1"/>
    <property type="molecule type" value="Genomic_DNA"/>
</dbReference>
<evidence type="ECO:0000256" key="7">
    <source>
        <dbReference type="PIRNR" id="PIRNR036427"/>
    </source>
</evidence>
<dbReference type="InterPro" id="IPR035996">
    <property type="entry name" value="4pyrrol_Methylase_sf"/>
</dbReference>
<dbReference type="CDD" id="cd11645">
    <property type="entry name" value="Precorrin_2_C20_MT"/>
    <property type="match status" value="1"/>
</dbReference>
<dbReference type="InterPro" id="IPR000878">
    <property type="entry name" value="4pyrrol_Mease"/>
</dbReference>
<protein>
    <submittedName>
        <fullName evidence="9">Precorrin-2 C(20)-methyltransferase</fullName>
        <ecNumber evidence="9">2.1.1.130</ecNumber>
    </submittedName>
</protein>
<comment type="similarity">
    <text evidence="2 7">Belongs to the precorrin methyltransferase family.</text>
</comment>
<dbReference type="RefSeq" id="WP_283754085.1">
    <property type="nucleotide sequence ID" value="NZ_JAQOSP010000087.1"/>
</dbReference>
<dbReference type="Gene3D" id="3.40.1010.10">
    <property type="entry name" value="Cobalt-precorrin-4 Transmethylase, Domain 1"/>
    <property type="match status" value="1"/>
</dbReference>
<keyword evidence="6" id="KW-0949">S-adenosyl-L-methionine</keyword>
<dbReference type="EC" id="2.1.1.130" evidence="9"/>
<name>A0ABT7ATU4_9CYAN</name>
<dbReference type="InterPro" id="IPR014777">
    <property type="entry name" value="4pyrrole_Mease_sub1"/>
</dbReference>
<dbReference type="InterPro" id="IPR006364">
    <property type="entry name" value="CobI/CbiL/CobIJ_dom"/>
</dbReference>
<evidence type="ECO:0000256" key="5">
    <source>
        <dbReference type="ARBA" id="ARBA00022679"/>
    </source>
</evidence>
<keyword evidence="3" id="KW-0169">Cobalamin biosynthesis</keyword>
<dbReference type="PANTHER" id="PTHR43467">
    <property type="entry name" value="COBALT-PRECORRIN-2 C(20)-METHYLTRANSFERASE"/>
    <property type="match status" value="1"/>
</dbReference>
<dbReference type="Proteomes" id="UP001235303">
    <property type="component" value="Unassembled WGS sequence"/>
</dbReference>
<organism evidence="9 10">
    <name type="scientific">Roseofilum acuticapitatum BLCC-M154</name>
    <dbReference type="NCBI Taxonomy" id="3022444"/>
    <lineage>
        <taxon>Bacteria</taxon>
        <taxon>Bacillati</taxon>
        <taxon>Cyanobacteriota</taxon>
        <taxon>Cyanophyceae</taxon>
        <taxon>Desertifilales</taxon>
        <taxon>Desertifilaceae</taxon>
        <taxon>Roseofilum</taxon>
        <taxon>Roseofilum acuticapitatum</taxon>
    </lineage>
</organism>
<dbReference type="SUPFAM" id="SSF53790">
    <property type="entry name" value="Tetrapyrrole methylase"/>
    <property type="match status" value="1"/>
</dbReference>
<keyword evidence="4 9" id="KW-0489">Methyltransferase</keyword>